<keyword evidence="3" id="KW-1185">Reference proteome</keyword>
<organism evidence="2 3">
    <name type="scientific">Paeniglutamicibacter kerguelensis</name>
    <dbReference type="NCBI Taxonomy" id="254788"/>
    <lineage>
        <taxon>Bacteria</taxon>
        <taxon>Bacillati</taxon>
        <taxon>Actinomycetota</taxon>
        <taxon>Actinomycetes</taxon>
        <taxon>Micrococcales</taxon>
        <taxon>Micrococcaceae</taxon>
        <taxon>Paeniglutamicibacter</taxon>
    </lineage>
</organism>
<dbReference type="SUPFAM" id="SSF51735">
    <property type="entry name" value="NAD(P)-binding Rossmann-fold domains"/>
    <property type="match status" value="1"/>
</dbReference>
<name>A0ABS4XFA2_9MICC</name>
<comment type="caution">
    <text evidence="2">The sequence shown here is derived from an EMBL/GenBank/DDBJ whole genome shotgun (WGS) entry which is preliminary data.</text>
</comment>
<dbReference type="Pfam" id="PF01370">
    <property type="entry name" value="Epimerase"/>
    <property type="match status" value="1"/>
</dbReference>
<gene>
    <name evidence="2" type="ORF">JOF47_002589</name>
</gene>
<evidence type="ECO:0000313" key="2">
    <source>
        <dbReference type="EMBL" id="MBP2387078.1"/>
    </source>
</evidence>
<reference evidence="2 3" key="1">
    <citation type="submission" date="2021-03" db="EMBL/GenBank/DDBJ databases">
        <title>Sequencing the genomes of 1000 actinobacteria strains.</title>
        <authorList>
            <person name="Klenk H.-P."/>
        </authorList>
    </citation>
    <scope>NUCLEOTIDE SEQUENCE [LARGE SCALE GENOMIC DNA]</scope>
    <source>
        <strain evidence="2 3">DSM 15797</strain>
    </source>
</reference>
<dbReference type="RefSeq" id="WP_209998935.1">
    <property type="nucleotide sequence ID" value="NZ_BAAAJY010000005.1"/>
</dbReference>
<protein>
    <submittedName>
        <fullName evidence="2">Nucleoside-diphosphate-sugar epimerase</fullName>
    </submittedName>
</protein>
<dbReference type="EMBL" id="JAGIOF010000001">
    <property type="protein sequence ID" value="MBP2387078.1"/>
    <property type="molecule type" value="Genomic_DNA"/>
</dbReference>
<dbReference type="PANTHER" id="PTHR48079">
    <property type="entry name" value="PROTEIN YEEZ"/>
    <property type="match status" value="1"/>
</dbReference>
<evidence type="ECO:0000313" key="3">
    <source>
        <dbReference type="Proteomes" id="UP001296993"/>
    </source>
</evidence>
<dbReference type="InterPro" id="IPR051783">
    <property type="entry name" value="NAD(P)-dependent_oxidoreduct"/>
</dbReference>
<evidence type="ECO:0000259" key="1">
    <source>
        <dbReference type="Pfam" id="PF01370"/>
    </source>
</evidence>
<dbReference type="PANTHER" id="PTHR48079:SF6">
    <property type="entry name" value="NAD(P)-BINDING DOMAIN-CONTAINING PROTEIN-RELATED"/>
    <property type="match status" value="1"/>
</dbReference>
<proteinExistence type="predicted"/>
<dbReference type="InterPro" id="IPR001509">
    <property type="entry name" value="Epimerase_deHydtase"/>
</dbReference>
<sequence>MTKILILGGTAWLGRTLCEQALARGHEVHALARGSHEFAAGVQPIIADRTLPGAYEAARAIRWDLVIELTRDPGQARGAVEALADTAAHWVNVSSCSVYADQSIPGADEDAAVLEPLPPETPADDYDYGRAKSYGEHVTMEARGGRALVVRSGLIGGPGDPSGRSTYWPLRFSEERRPVLVPGDPGNTLSVQIIDVRDLAAFILDAGLAGRHGHVNAVGEQTTLAEALHMAQAAGGGELHPRTGVEATPSVVHYDLTKLEADNVNVWAGPKSLPLVLPPGPEHAGFTRRSDARSLAMGLRRRALLEIFTDIVRATPAGDVATLKSGLSPDEEAALIAASSG</sequence>
<accession>A0ABS4XFA2</accession>
<dbReference type="Gene3D" id="3.40.50.720">
    <property type="entry name" value="NAD(P)-binding Rossmann-like Domain"/>
    <property type="match status" value="1"/>
</dbReference>
<dbReference type="Proteomes" id="UP001296993">
    <property type="component" value="Unassembled WGS sequence"/>
</dbReference>
<feature type="domain" description="NAD-dependent epimerase/dehydratase" evidence="1">
    <location>
        <begin position="4"/>
        <end position="213"/>
    </location>
</feature>
<dbReference type="InterPro" id="IPR036291">
    <property type="entry name" value="NAD(P)-bd_dom_sf"/>
</dbReference>